<dbReference type="PANTHER" id="PTHR44757:SF2">
    <property type="entry name" value="BIOFILM ARCHITECTURE MAINTENANCE PROTEIN MBAA"/>
    <property type="match status" value="1"/>
</dbReference>
<evidence type="ECO:0000256" key="2">
    <source>
        <dbReference type="SAM" id="Phobius"/>
    </source>
</evidence>
<dbReference type="PROSITE" id="PS50112">
    <property type="entry name" value="PAS"/>
    <property type="match status" value="2"/>
</dbReference>
<dbReference type="SMART" id="SM00267">
    <property type="entry name" value="GGDEF"/>
    <property type="match status" value="1"/>
</dbReference>
<evidence type="ECO:0000259" key="3">
    <source>
        <dbReference type="PROSITE" id="PS50112"/>
    </source>
</evidence>
<gene>
    <name evidence="8" type="ORF">H4O21_09555</name>
</gene>
<dbReference type="PROSITE" id="PS50883">
    <property type="entry name" value="EAL"/>
    <property type="match status" value="1"/>
</dbReference>
<dbReference type="InterPro" id="IPR043128">
    <property type="entry name" value="Rev_trsase/Diguanyl_cyclase"/>
</dbReference>
<dbReference type="SMART" id="SM00304">
    <property type="entry name" value="HAMP"/>
    <property type="match status" value="1"/>
</dbReference>
<dbReference type="SMART" id="SM00091">
    <property type="entry name" value="PAS"/>
    <property type="match status" value="2"/>
</dbReference>
<dbReference type="SUPFAM" id="SSF158472">
    <property type="entry name" value="HAMP domain-like"/>
    <property type="match status" value="1"/>
</dbReference>
<keyword evidence="9" id="KW-1185">Reference proteome</keyword>
<keyword evidence="2" id="KW-1133">Transmembrane helix</keyword>
<dbReference type="CDD" id="cd00130">
    <property type="entry name" value="PAS"/>
    <property type="match status" value="2"/>
</dbReference>
<feature type="domain" description="PAS" evidence="3">
    <location>
        <begin position="503"/>
        <end position="549"/>
    </location>
</feature>
<name>A0A839INN7_9GAMM</name>
<evidence type="ECO:0000259" key="7">
    <source>
        <dbReference type="PROSITE" id="PS50887"/>
    </source>
</evidence>
<feature type="domain" description="PAC" evidence="4">
    <location>
        <begin position="454"/>
        <end position="506"/>
    </location>
</feature>
<feature type="domain" description="HAMP" evidence="6">
    <location>
        <begin position="309"/>
        <end position="361"/>
    </location>
</feature>
<keyword evidence="2" id="KW-0472">Membrane</keyword>
<dbReference type="InterPro" id="IPR000014">
    <property type="entry name" value="PAS"/>
</dbReference>
<dbReference type="Gene3D" id="3.20.20.450">
    <property type="entry name" value="EAL domain"/>
    <property type="match status" value="1"/>
</dbReference>
<dbReference type="InterPro" id="IPR035919">
    <property type="entry name" value="EAL_sf"/>
</dbReference>
<dbReference type="SMART" id="SM00052">
    <property type="entry name" value="EAL"/>
    <property type="match status" value="1"/>
</dbReference>
<evidence type="ECO:0000259" key="5">
    <source>
        <dbReference type="PROSITE" id="PS50883"/>
    </source>
</evidence>
<dbReference type="SUPFAM" id="SSF141868">
    <property type="entry name" value="EAL domain-like"/>
    <property type="match status" value="1"/>
</dbReference>
<organism evidence="8 9">
    <name type="scientific">Oceanospirillum sediminis</name>
    <dbReference type="NCBI Taxonomy" id="2760088"/>
    <lineage>
        <taxon>Bacteria</taxon>
        <taxon>Pseudomonadati</taxon>
        <taxon>Pseudomonadota</taxon>
        <taxon>Gammaproteobacteria</taxon>
        <taxon>Oceanospirillales</taxon>
        <taxon>Oceanospirillaceae</taxon>
        <taxon>Oceanospirillum</taxon>
    </lineage>
</organism>
<dbReference type="InterPro" id="IPR029787">
    <property type="entry name" value="Nucleotide_cyclase"/>
</dbReference>
<dbReference type="Pfam" id="PF00563">
    <property type="entry name" value="EAL"/>
    <property type="match status" value="1"/>
</dbReference>
<dbReference type="InterPro" id="IPR001610">
    <property type="entry name" value="PAC"/>
</dbReference>
<dbReference type="Gene3D" id="1.20.120.30">
    <property type="entry name" value="Aspartate receptor, ligand-binding domain"/>
    <property type="match status" value="1"/>
</dbReference>
<comment type="cofactor">
    <cofactor evidence="1">
        <name>Mg(2+)</name>
        <dbReference type="ChEBI" id="CHEBI:18420"/>
    </cofactor>
</comment>
<evidence type="ECO:0000259" key="4">
    <source>
        <dbReference type="PROSITE" id="PS50113"/>
    </source>
</evidence>
<dbReference type="Proteomes" id="UP000565262">
    <property type="component" value="Unassembled WGS sequence"/>
</dbReference>
<dbReference type="NCBIfam" id="TIGR00254">
    <property type="entry name" value="GGDEF"/>
    <property type="match status" value="1"/>
</dbReference>
<feature type="transmembrane region" description="Helical" evidence="2">
    <location>
        <begin position="280"/>
        <end position="301"/>
    </location>
</feature>
<dbReference type="Pfam" id="PF00672">
    <property type="entry name" value="HAMP"/>
    <property type="match status" value="1"/>
</dbReference>
<dbReference type="CDD" id="cd06225">
    <property type="entry name" value="HAMP"/>
    <property type="match status" value="1"/>
</dbReference>
<dbReference type="Gene3D" id="3.30.70.270">
    <property type="match status" value="1"/>
</dbReference>
<dbReference type="InterPro" id="IPR000160">
    <property type="entry name" value="GGDEF_dom"/>
</dbReference>
<evidence type="ECO:0000256" key="1">
    <source>
        <dbReference type="ARBA" id="ARBA00001946"/>
    </source>
</evidence>
<dbReference type="SUPFAM" id="SSF55073">
    <property type="entry name" value="Nucleotide cyclase"/>
    <property type="match status" value="1"/>
</dbReference>
<evidence type="ECO:0000313" key="9">
    <source>
        <dbReference type="Proteomes" id="UP000565262"/>
    </source>
</evidence>
<dbReference type="SUPFAM" id="SSF55785">
    <property type="entry name" value="PYP-like sensor domain (PAS domain)"/>
    <property type="match status" value="2"/>
</dbReference>
<dbReference type="InterPro" id="IPR003660">
    <property type="entry name" value="HAMP_dom"/>
</dbReference>
<comment type="caution">
    <text evidence="8">The sequence shown here is derived from an EMBL/GenBank/DDBJ whole genome shotgun (WGS) entry which is preliminary data.</text>
</comment>
<dbReference type="GO" id="GO:0003824">
    <property type="term" value="F:catalytic activity"/>
    <property type="evidence" value="ECO:0007669"/>
    <property type="project" value="UniProtKB-ARBA"/>
</dbReference>
<dbReference type="Pfam" id="PF08447">
    <property type="entry name" value="PAS_3"/>
    <property type="match status" value="1"/>
</dbReference>
<dbReference type="NCBIfam" id="TIGR00229">
    <property type="entry name" value="sensory_box"/>
    <property type="match status" value="2"/>
</dbReference>
<dbReference type="InterPro" id="IPR000700">
    <property type="entry name" value="PAS-assoc_C"/>
</dbReference>
<evidence type="ECO:0000259" key="6">
    <source>
        <dbReference type="PROSITE" id="PS50885"/>
    </source>
</evidence>
<dbReference type="InterPro" id="IPR035965">
    <property type="entry name" value="PAS-like_dom_sf"/>
</dbReference>
<keyword evidence="2" id="KW-0812">Transmembrane</keyword>
<feature type="transmembrane region" description="Helical" evidence="2">
    <location>
        <begin position="24"/>
        <end position="51"/>
    </location>
</feature>
<feature type="domain" description="PAS" evidence="3">
    <location>
        <begin position="380"/>
        <end position="450"/>
    </location>
</feature>
<dbReference type="Gene3D" id="6.10.340.10">
    <property type="match status" value="1"/>
</dbReference>
<dbReference type="AlphaFoldDB" id="A0A839INN7"/>
<dbReference type="PANTHER" id="PTHR44757">
    <property type="entry name" value="DIGUANYLATE CYCLASE DGCP"/>
    <property type="match status" value="1"/>
</dbReference>
<protein>
    <submittedName>
        <fullName evidence="8">EAL domain-containing protein</fullName>
    </submittedName>
</protein>
<dbReference type="InterPro" id="IPR052155">
    <property type="entry name" value="Biofilm_reg_signaling"/>
</dbReference>
<dbReference type="Pfam" id="PF13426">
    <property type="entry name" value="PAS_9"/>
    <property type="match status" value="1"/>
</dbReference>
<dbReference type="InterPro" id="IPR001633">
    <property type="entry name" value="EAL_dom"/>
</dbReference>
<dbReference type="Gene3D" id="3.30.450.20">
    <property type="entry name" value="PAS domain"/>
    <property type="match status" value="3"/>
</dbReference>
<dbReference type="EMBL" id="JACJFM010000009">
    <property type="protein sequence ID" value="MBB1486855.1"/>
    <property type="molecule type" value="Genomic_DNA"/>
</dbReference>
<feature type="domain" description="EAL" evidence="5">
    <location>
        <begin position="804"/>
        <end position="1058"/>
    </location>
</feature>
<dbReference type="InterPro" id="IPR013655">
    <property type="entry name" value="PAS_fold_3"/>
</dbReference>
<evidence type="ECO:0000313" key="8">
    <source>
        <dbReference type="EMBL" id="MBB1486855.1"/>
    </source>
</evidence>
<reference evidence="8 9" key="1">
    <citation type="submission" date="2020-08" db="EMBL/GenBank/DDBJ databases">
        <title>Oceanospirillum sp. nov. isolated from marine sediment.</title>
        <authorList>
            <person name="Ji X."/>
        </authorList>
    </citation>
    <scope>NUCLEOTIDE SEQUENCE [LARGE SCALE GENOMIC DNA]</scope>
    <source>
        <strain evidence="8 9">D5</strain>
    </source>
</reference>
<feature type="domain" description="PAC" evidence="4">
    <location>
        <begin position="577"/>
        <end position="629"/>
    </location>
</feature>
<dbReference type="GO" id="GO:0016020">
    <property type="term" value="C:membrane"/>
    <property type="evidence" value="ECO:0007669"/>
    <property type="project" value="InterPro"/>
</dbReference>
<dbReference type="PROSITE" id="PS50113">
    <property type="entry name" value="PAC"/>
    <property type="match status" value="2"/>
</dbReference>
<dbReference type="FunFam" id="3.30.70.270:FF:000001">
    <property type="entry name" value="Diguanylate cyclase domain protein"/>
    <property type="match status" value="1"/>
</dbReference>
<dbReference type="PROSITE" id="PS50887">
    <property type="entry name" value="GGDEF"/>
    <property type="match status" value="1"/>
</dbReference>
<dbReference type="SMART" id="SM00086">
    <property type="entry name" value="PAC"/>
    <property type="match status" value="2"/>
</dbReference>
<dbReference type="Pfam" id="PF00990">
    <property type="entry name" value="GGDEF"/>
    <property type="match status" value="1"/>
</dbReference>
<accession>A0A839INN7</accession>
<dbReference type="CDD" id="cd01949">
    <property type="entry name" value="GGDEF"/>
    <property type="match status" value="1"/>
</dbReference>
<dbReference type="GO" id="GO:0007165">
    <property type="term" value="P:signal transduction"/>
    <property type="evidence" value="ECO:0007669"/>
    <property type="project" value="InterPro"/>
</dbReference>
<feature type="domain" description="GGDEF" evidence="7">
    <location>
        <begin position="661"/>
        <end position="795"/>
    </location>
</feature>
<sequence length="1198" mass="135780">MSMFNVFLSGMKSSGYSDSVAHGIYLRVCLLGGLALSGILGIIAISSFMLWQSMQDSIYDSKHQGYELTRDFFQSLEADLNRLADFVSVTEDIDELLLTYMGRDRAMMSLSLVDADGHVRFQQPSSGEHKADFYPQQPWLSQVRSGQTFFQTYQRHKQPLPGLRMAISVPDNKGKFRQTLLAEADLSLLWADLGRIRVGEQGHTFLAATDGRILLHRKLNYTLKQQSLQTLFSVESGDLQHSGIQLVEDIHGSYGLLSVSPFKQGQWLLVVFQPLKDFQIWFVLSLAIVLISLTMIAGLVISTGQFTRLHLMRPLRQLLTSVQHFEQGDFDYRGQYPDKSELHHLGYTLDNMASRLGKTLADLHDRLEDLKLSQNAVQVSQRRYQDILHAVHEIIFQTDDKGRWDFLNPAWYELTGHRCEESMGSQVKQYICPEDVSVFYENYMSLVKGDVKHCHTEIRVQHASGSICWLEVFAKVRLDEKGNIIGTAGTMIDISDRKHAEEQSRLISQVYTHAREGILITDLTGSIVDVNDAFSLITGYDKDDVLGRNIRSVKTGLGLAENQGSDIWSELHSQGFWSGELWNQKKNGDSYAELLTISAVDDDQSNSGHYVALFSDITEQKRYQQQLEMIAHNDALTGLPNRLSLSDFLYKAMAETEKHRHRLAVVYLDLDGFKEINDVCGHDKGDLLLKELSSRMQQSVKDGDMLARLGGDEFVAVLRGFQETDDAIAILKRLLAAASAPVYVDDLEMQVSASLGVSFFPQDEHLDADQLLRQADQAMYKAKVAGKNRYYLFDAAKDKADRDVNLFLAEIRQALNNDEFVLFYQPRVNMQSGAVKGAEALIRWQHPEKGLLAPGYFLPAIEDHSLSVELDRWVLRTALKQIVKWQQLSTPLRVSVNIGVRYIQQKDFVTQIKQFLDDFPEVDPSSLEIEVLESNALKDISHVSEVITECQQLGILFALDDFGTGYSTLTYLKKLPADILKIDRSFVSDLLYAPDNLSILEGIMGLAGAFGRSVIAEGVETDEQGELLIQLGCEQGQGYGIARPLPEDQFLEWLDNWRPAERWLQARDVCSDKVPVLMAMVEHRAWIRQLEHCIEDEGYQVPVMDHLNCRFARWLKDEGDNVIKNSALRKLVHRQHQIVHETGNYVLDLRTQGQYLLAQKELVGLSEDRERLLETLQKLLHDDNDAPVQPALVDNFFC</sequence>
<dbReference type="PROSITE" id="PS50885">
    <property type="entry name" value="HAMP"/>
    <property type="match status" value="1"/>
</dbReference>
<dbReference type="CDD" id="cd01948">
    <property type="entry name" value="EAL"/>
    <property type="match status" value="1"/>
</dbReference>
<proteinExistence type="predicted"/>